<dbReference type="Proteomes" id="UP000650224">
    <property type="component" value="Unassembled WGS sequence"/>
</dbReference>
<evidence type="ECO:0000259" key="7">
    <source>
        <dbReference type="PROSITE" id="PS50931"/>
    </source>
</evidence>
<evidence type="ECO:0000313" key="8">
    <source>
        <dbReference type="EMBL" id="MBD8029585.1"/>
    </source>
</evidence>
<sequence length="329" mass="36314">MNMEQLRSFVEVVRHGQIFRAAEELHISQPALSRQMAALEAEVGAPLLARHSRGVHMTKAGEALHDEAVELLNRMQSVVDEIRSGEHLIVSINIGVPPGLPSAWLRERLSTRGENFRVSLIEAPTDEQLIMLKQKKLDIALARRQSEAFPTHLVYQQRLGIVIREESALHETLRHRESATLEDMEGLRVLAHSRGEVRVQEEILKNAMLSAGVAATWIFRKFGQYSALIADLVEADVALTTKTSAGKNFPGWVWIPLVGEDAAGDDLVVRTWATWNPQPSPEVTTLLRRFTEPLLMPPETVAPTTPLSAAKTPPDTTSPAASEGDATTT</sequence>
<evidence type="ECO:0000256" key="2">
    <source>
        <dbReference type="ARBA" id="ARBA00023015"/>
    </source>
</evidence>
<organism evidence="8 9">
    <name type="scientific">Corynebacterium gallinarum</name>
    <dbReference type="NCBI Taxonomy" id="2762214"/>
    <lineage>
        <taxon>Bacteria</taxon>
        <taxon>Bacillati</taxon>
        <taxon>Actinomycetota</taxon>
        <taxon>Actinomycetes</taxon>
        <taxon>Mycobacteriales</taxon>
        <taxon>Corynebacteriaceae</taxon>
        <taxon>Corynebacterium</taxon>
    </lineage>
</organism>
<comment type="caution">
    <text evidence="8">The sequence shown here is derived from an EMBL/GenBank/DDBJ whole genome shotgun (WGS) entry which is preliminary data.</text>
</comment>
<dbReference type="PANTHER" id="PTHR30346">
    <property type="entry name" value="TRANSCRIPTIONAL DUAL REGULATOR HCAR-RELATED"/>
    <property type="match status" value="1"/>
</dbReference>
<keyword evidence="5" id="KW-0804">Transcription</keyword>
<dbReference type="GO" id="GO:0003700">
    <property type="term" value="F:DNA-binding transcription factor activity"/>
    <property type="evidence" value="ECO:0007669"/>
    <property type="project" value="InterPro"/>
</dbReference>
<dbReference type="GO" id="GO:0032993">
    <property type="term" value="C:protein-DNA complex"/>
    <property type="evidence" value="ECO:0007669"/>
    <property type="project" value="TreeGrafter"/>
</dbReference>
<dbReference type="SUPFAM" id="SSF46785">
    <property type="entry name" value="Winged helix' DNA-binding domain"/>
    <property type="match status" value="1"/>
</dbReference>
<proteinExistence type="inferred from homology"/>
<feature type="domain" description="HTH lysR-type" evidence="7">
    <location>
        <begin position="1"/>
        <end position="58"/>
    </location>
</feature>
<accession>A0A8I0LGY4</accession>
<dbReference type="Gene3D" id="3.40.190.10">
    <property type="entry name" value="Periplasmic binding protein-like II"/>
    <property type="match status" value="2"/>
</dbReference>
<feature type="compositionally biased region" description="Polar residues" evidence="6">
    <location>
        <begin position="314"/>
        <end position="329"/>
    </location>
</feature>
<keyword evidence="3" id="KW-0238">DNA-binding</keyword>
<dbReference type="PANTHER" id="PTHR30346:SF17">
    <property type="entry name" value="LYSR FAMILY TRANSCRIPTIONAL REGULATOR"/>
    <property type="match status" value="1"/>
</dbReference>
<dbReference type="InterPro" id="IPR000847">
    <property type="entry name" value="LysR_HTH_N"/>
</dbReference>
<keyword evidence="9" id="KW-1185">Reference proteome</keyword>
<gene>
    <name evidence="8" type="ORF">H9627_04440</name>
</gene>
<dbReference type="SUPFAM" id="SSF53850">
    <property type="entry name" value="Periplasmic binding protein-like II"/>
    <property type="match status" value="1"/>
</dbReference>
<evidence type="ECO:0000256" key="4">
    <source>
        <dbReference type="ARBA" id="ARBA00023159"/>
    </source>
</evidence>
<reference evidence="8 9" key="1">
    <citation type="submission" date="2020-08" db="EMBL/GenBank/DDBJ databases">
        <title>A Genomic Blueprint of the Chicken Gut Microbiome.</title>
        <authorList>
            <person name="Gilroy R."/>
            <person name="Ravi A."/>
            <person name="Getino M."/>
            <person name="Pursley I."/>
            <person name="Horton D.L."/>
            <person name="Alikhan N.-F."/>
            <person name="Baker D."/>
            <person name="Gharbi K."/>
            <person name="Hall N."/>
            <person name="Watson M."/>
            <person name="Adriaenssens E.M."/>
            <person name="Foster-Nyarko E."/>
            <person name="Jarju S."/>
            <person name="Secka A."/>
            <person name="Antonio M."/>
            <person name="Oren A."/>
            <person name="Chaudhuri R."/>
            <person name="La Ragione R.M."/>
            <person name="Hildebrand F."/>
            <person name="Pallen M.J."/>
        </authorList>
    </citation>
    <scope>NUCLEOTIDE SEQUENCE [LARGE SCALE GENOMIC DNA]</scope>
    <source>
        <strain evidence="8 9">Sa1YVA5</strain>
    </source>
</reference>
<dbReference type="AlphaFoldDB" id="A0A8I0LGY4"/>
<dbReference type="InterPro" id="IPR036390">
    <property type="entry name" value="WH_DNA-bd_sf"/>
</dbReference>
<dbReference type="RefSeq" id="WP_191732797.1">
    <property type="nucleotide sequence ID" value="NZ_JACSPR010000002.1"/>
</dbReference>
<dbReference type="GO" id="GO:0003677">
    <property type="term" value="F:DNA binding"/>
    <property type="evidence" value="ECO:0007669"/>
    <property type="project" value="UniProtKB-KW"/>
</dbReference>
<keyword evidence="2" id="KW-0805">Transcription regulation</keyword>
<protein>
    <submittedName>
        <fullName evidence="8">LysR family transcriptional regulator</fullName>
    </submittedName>
</protein>
<dbReference type="FunFam" id="1.10.10.10:FF:000001">
    <property type="entry name" value="LysR family transcriptional regulator"/>
    <property type="match status" value="1"/>
</dbReference>
<evidence type="ECO:0000256" key="3">
    <source>
        <dbReference type="ARBA" id="ARBA00023125"/>
    </source>
</evidence>
<evidence type="ECO:0000256" key="5">
    <source>
        <dbReference type="ARBA" id="ARBA00023163"/>
    </source>
</evidence>
<name>A0A8I0LGY4_9CORY</name>
<evidence type="ECO:0000256" key="6">
    <source>
        <dbReference type="SAM" id="MobiDB-lite"/>
    </source>
</evidence>
<dbReference type="InterPro" id="IPR036388">
    <property type="entry name" value="WH-like_DNA-bd_sf"/>
</dbReference>
<keyword evidence="4" id="KW-0010">Activator</keyword>
<dbReference type="PROSITE" id="PS50931">
    <property type="entry name" value="HTH_LYSR"/>
    <property type="match status" value="1"/>
</dbReference>
<evidence type="ECO:0000256" key="1">
    <source>
        <dbReference type="ARBA" id="ARBA00009437"/>
    </source>
</evidence>
<feature type="region of interest" description="Disordered" evidence="6">
    <location>
        <begin position="297"/>
        <end position="329"/>
    </location>
</feature>
<dbReference type="EMBL" id="JACSPR010000002">
    <property type="protein sequence ID" value="MBD8029585.1"/>
    <property type="molecule type" value="Genomic_DNA"/>
</dbReference>
<dbReference type="Gene3D" id="1.10.10.10">
    <property type="entry name" value="Winged helix-like DNA-binding domain superfamily/Winged helix DNA-binding domain"/>
    <property type="match status" value="1"/>
</dbReference>
<evidence type="ECO:0000313" key="9">
    <source>
        <dbReference type="Proteomes" id="UP000650224"/>
    </source>
</evidence>
<comment type="similarity">
    <text evidence="1">Belongs to the LysR transcriptional regulatory family.</text>
</comment>
<dbReference type="Pfam" id="PF00126">
    <property type="entry name" value="HTH_1"/>
    <property type="match status" value="1"/>
</dbReference>
<dbReference type="PRINTS" id="PR00039">
    <property type="entry name" value="HTHLYSR"/>
</dbReference>